<keyword evidence="2" id="KW-1185">Reference proteome</keyword>
<proteinExistence type="predicted"/>
<reference evidence="2" key="1">
    <citation type="journal article" date="2010" name="Nat. Biotechnol.">
        <title>Draft genome sequence of the oilseed species Ricinus communis.</title>
        <authorList>
            <person name="Chan A.P."/>
            <person name="Crabtree J."/>
            <person name="Zhao Q."/>
            <person name="Lorenzi H."/>
            <person name="Orvis J."/>
            <person name="Puiu D."/>
            <person name="Melake-Berhan A."/>
            <person name="Jones K.M."/>
            <person name="Redman J."/>
            <person name="Chen G."/>
            <person name="Cahoon E.B."/>
            <person name="Gedil M."/>
            <person name="Stanke M."/>
            <person name="Haas B.J."/>
            <person name="Wortman J.R."/>
            <person name="Fraser-Liggett C.M."/>
            <person name="Ravel J."/>
            <person name="Rabinowicz P.D."/>
        </authorList>
    </citation>
    <scope>NUCLEOTIDE SEQUENCE [LARGE SCALE GENOMIC DNA]</scope>
    <source>
        <strain evidence="2">cv. Hale</strain>
    </source>
</reference>
<gene>
    <name evidence="1" type="ORF">RCOM_1391260</name>
</gene>
<evidence type="ECO:0000313" key="1">
    <source>
        <dbReference type="EMBL" id="EEF41318.1"/>
    </source>
</evidence>
<name>B9S4W5_RICCO</name>
<dbReference type="AlphaFoldDB" id="B9S4W5"/>
<dbReference type="InParanoid" id="B9S4W5"/>
<sequence length="59" mass="6650">MAEKTREQEISGKEEGLLIGQDDVQIKLLTFDPNLSSGTRPQQISSTYNNIKIAIWTNE</sequence>
<organism evidence="1 2">
    <name type="scientific">Ricinus communis</name>
    <name type="common">Castor bean</name>
    <dbReference type="NCBI Taxonomy" id="3988"/>
    <lineage>
        <taxon>Eukaryota</taxon>
        <taxon>Viridiplantae</taxon>
        <taxon>Streptophyta</taxon>
        <taxon>Embryophyta</taxon>
        <taxon>Tracheophyta</taxon>
        <taxon>Spermatophyta</taxon>
        <taxon>Magnoliopsida</taxon>
        <taxon>eudicotyledons</taxon>
        <taxon>Gunneridae</taxon>
        <taxon>Pentapetalae</taxon>
        <taxon>rosids</taxon>
        <taxon>fabids</taxon>
        <taxon>Malpighiales</taxon>
        <taxon>Euphorbiaceae</taxon>
        <taxon>Acalyphoideae</taxon>
        <taxon>Acalypheae</taxon>
        <taxon>Ricinus</taxon>
    </lineage>
</organism>
<evidence type="ECO:0000313" key="2">
    <source>
        <dbReference type="Proteomes" id="UP000008311"/>
    </source>
</evidence>
<dbReference type="Proteomes" id="UP000008311">
    <property type="component" value="Unassembled WGS sequence"/>
</dbReference>
<dbReference type="EMBL" id="EQ973867">
    <property type="protein sequence ID" value="EEF41318.1"/>
    <property type="molecule type" value="Genomic_DNA"/>
</dbReference>
<accession>B9S4W5</accession>
<protein>
    <submittedName>
        <fullName evidence="1">Uncharacterized protein</fullName>
    </submittedName>
</protein>